<dbReference type="InterPro" id="IPR003491">
    <property type="entry name" value="REP-like_C"/>
</dbReference>
<organism evidence="4 5">
    <name type="scientific">Vagococcus allomyrinae</name>
    <dbReference type="NCBI Taxonomy" id="2794353"/>
    <lineage>
        <taxon>Bacteria</taxon>
        <taxon>Bacillati</taxon>
        <taxon>Bacillota</taxon>
        <taxon>Bacilli</taxon>
        <taxon>Lactobacillales</taxon>
        <taxon>Enterococcaceae</taxon>
        <taxon>Vagococcus</taxon>
    </lineage>
</organism>
<protein>
    <submittedName>
        <fullName evidence="4">Replication initiation factor domain-containing protein</fullName>
    </submittedName>
</protein>
<feature type="domain" description="Rolling Circle replication initiation protein N-terminal" evidence="3">
    <location>
        <begin position="26"/>
        <end position="115"/>
    </location>
</feature>
<keyword evidence="4" id="KW-0648">Protein biosynthesis</keyword>
<reference evidence="4" key="1">
    <citation type="submission" date="2020-12" db="EMBL/GenBank/DDBJ databases">
        <title>Vagococcus allomyrinae sp. nov. and Enterococcus lavae sp. nov., isolated from the larvae of Allomyrina dichotoma.</title>
        <authorList>
            <person name="Lee S.D."/>
        </authorList>
    </citation>
    <scope>NUCLEOTIDE SEQUENCE</scope>
    <source>
        <strain evidence="4">BWB3-3</strain>
    </source>
</reference>
<name>A0A940PDR6_9ENTE</name>
<feature type="region of interest" description="Disordered" evidence="1">
    <location>
        <begin position="1"/>
        <end position="20"/>
    </location>
</feature>
<keyword evidence="4" id="KW-0396">Initiation factor</keyword>
<evidence type="ECO:0000259" key="2">
    <source>
        <dbReference type="Pfam" id="PF02486"/>
    </source>
</evidence>
<comment type="caution">
    <text evidence="4">The sequence shown here is derived from an EMBL/GenBank/DDBJ whole genome shotgun (WGS) entry which is preliminary data.</text>
</comment>
<dbReference type="Pfam" id="PF02486">
    <property type="entry name" value="Rep_trans"/>
    <property type="match status" value="1"/>
</dbReference>
<proteinExistence type="predicted"/>
<evidence type="ECO:0000313" key="5">
    <source>
        <dbReference type="Proteomes" id="UP000674938"/>
    </source>
</evidence>
<sequence>MTNENPKITPSSNRGVMTSSPKTLSACVDWFTCTFFSAQKWQELCGIMQLKTGQFVESEKGLNGYRKSARWDHIEIYYEPHADTMGMSLNMSGQGCRQFESTFEENQWSWSDFFEYVLGYDTQITRLDLALDDFKGYFTLKQIENKIKTGCVASIFRTARNFEEHLLEDGSTNGQTIYFGKSDVMIRFYDKYKERINKGYALKEDITFWQRTEIQLRHERANKAIETIVRRPDELGEFIKGVLNRYLDFKIKGNDKIKSRWETARWWKRFIGKVEKVYLTQDVADKTILRTKNWIDSQVSGSVATLYEAFNDDNLFLEYLLKTGKAKMTDQQKELAKGFKSDLNQQLMVKGEMLDSLNQVLTKGNQVFGDDSMNISPIDYIDMVEIESEMLVSNQLRDLDEQKRMLQKQFDEQLATQKHLETLISRYGELPNMPIDNHTKLNGTFQQYDKETGELLF</sequence>
<evidence type="ECO:0000313" key="4">
    <source>
        <dbReference type="EMBL" id="MBP1041646.1"/>
    </source>
</evidence>
<feature type="domain" description="Replication initiation protein-like C-terminal" evidence="2">
    <location>
        <begin position="123"/>
        <end position="314"/>
    </location>
</feature>
<dbReference type="Pfam" id="PF18106">
    <property type="entry name" value="Rol_Rep_N"/>
    <property type="match status" value="1"/>
</dbReference>
<dbReference type="Proteomes" id="UP000674938">
    <property type="component" value="Unassembled WGS sequence"/>
</dbReference>
<dbReference type="EMBL" id="JAEEGA010000007">
    <property type="protein sequence ID" value="MBP1041646.1"/>
    <property type="molecule type" value="Genomic_DNA"/>
</dbReference>
<evidence type="ECO:0000259" key="3">
    <source>
        <dbReference type="Pfam" id="PF18106"/>
    </source>
</evidence>
<dbReference type="InterPro" id="IPR040819">
    <property type="entry name" value="Rol_Rep_N"/>
</dbReference>
<keyword evidence="5" id="KW-1185">Reference proteome</keyword>
<gene>
    <name evidence="4" type="ORF">I6N95_11570</name>
</gene>
<dbReference type="RefSeq" id="WP_209527885.1">
    <property type="nucleotide sequence ID" value="NZ_JAEEGA010000007.1"/>
</dbReference>
<evidence type="ECO:0000256" key="1">
    <source>
        <dbReference type="SAM" id="MobiDB-lite"/>
    </source>
</evidence>
<accession>A0A940PDR6</accession>
<dbReference type="AlphaFoldDB" id="A0A940PDR6"/>
<dbReference type="GO" id="GO:0003743">
    <property type="term" value="F:translation initiation factor activity"/>
    <property type="evidence" value="ECO:0007669"/>
    <property type="project" value="UniProtKB-KW"/>
</dbReference>